<dbReference type="Proteomes" id="UP000619260">
    <property type="component" value="Unassembled WGS sequence"/>
</dbReference>
<proteinExistence type="predicted"/>
<accession>A0A8J4DTJ7</accession>
<dbReference type="Pfam" id="PF01547">
    <property type="entry name" value="SBP_bac_1"/>
    <property type="match status" value="1"/>
</dbReference>
<protein>
    <submittedName>
        <fullName evidence="2">Sugar ABC transporter substrate-binding protein</fullName>
    </submittedName>
</protein>
<dbReference type="PANTHER" id="PTHR43649">
    <property type="entry name" value="ARABINOSE-BINDING PROTEIN-RELATED"/>
    <property type="match status" value="1"/>
</dbReference>
<organism evidence="2 3">
    <name type="scientific">Virgisporangium aliadipatigenens</name>
    <dbReference type="NCBI Taxonomy" id="741659"/>
    <lineage>
        <taxon>Bacteria</taxon>
        <taxon>Bacillati</taxon>
        <taxon>Actinomycetota</taxon>
        <taxon>Actinomycetes</taxon>
        <taxon>Micromonosporales</taxon>
        <taxon>Micromonosporaceae</taxon>
        <taxon>Virgisporangium</taxon>
    </lineage>
</organism>
<dbReference type="PROSITE" id="PS51257">
    <property type="entry name" value="PROKAR_LIPOPROTEIN"/>
    <property type="match status" value="1"/>
</dbReference>
<evidence type="ECO:0000313" key="2">
    <source>
        <dbReference type="EMBL" id="GIJ50260.1"/>
    </source>
</evidence>
<name>A0A8J4DTJ7_9ACTN</name>
<sequence length="412" mass="44799">MAISRRNLLRGAGGVAAAAALAACGSNTGRSGSGKSLSQWYHQYGEAGTQQAAEKFAKAYKDANVTIQWIPGEYDQKLNSSLLTDDGPDVFEGHFNAQMAKSNQVVPLDDIIADVKSDFSEIDIASNTYNGKLYGIRMIDDPQLFIYRKSMLDKAGIKPPTTFDELIAAAKALTTKDVKGLFLGNDDAVDWAANQMLASTGQRFLTPDKKVGFNSDKTVAALIKVKELVDAKVTLTGAPTNWWDPSAFNQGLCAMSRQGMWAIPGIKQAIGDDFGVFPSPAFDGGTQAIYLGGWTTFVSAKSKNVEAAKKFVRWLWIDQTAYQEEWSLNYGFHIPPRKSIAAKATKLQSGQAAETLKFTQQFGWVDDPNWTEAMKTAMKDMCSNVFLKGADPRAELATAVGKVENELKTLVG</sequence>
<dbReference type="InterPro" id="IPR006311">
    <property type="entry name" value="TAT_signal"/>
</dbReference>
<comment type="caution">
    <text evidence="2">The sequence shown here is derived from an EMBL/GenBank/DDBJ whole genome shotgun (WGS) entry which is preliminary data.</text>
</comment>
<keyword evidence="3" id="KW-1185">Reference proteome</keyword>
<gene>
    <name evidence="2" type="ORF">Val02_71460</name>
</gene>
<dbReference type="PANTHER" id="PTHR43649:SF12">
    <property type="entry name" value="DIACETYLCHITOBIOSE BINDING PROTEIN DASA"/>
    <property type="match status" value="1"/>
</dbReference>
<feature type="signal peptide" evidence="1">
    <location>
        <begin position="1"/>
        <end position="22"/>
    </location>
</feature>
<dbReference type="RefSeq" id="WP_203903697.1">
    <property type="nucleotide sequence ID" value="NZ_BOPF01000034.1"/>
</dbReference>
<evidence type="ECO:0000256" key="1">
    <source>
        <dbReference type="SAM" id="SignalP"/>
    </source>
</evidence>
<evidence type="ECO:0000313" key="3">
    <source>
        <dbReference type="Proteomes" id="UP000619260"/>
    </source>
</evidence>
<dbReference type="CDD" id="cd13585">
    <property type="entry name" value="PBP2_TMBP_like"/>
    <property type="match status" value="1"/>
</dbReference>
<dbReference type="InterPro" id="IPR006059">
    <property type="entry name" value="SBP"/>
</dbReference>
<dbReference type="EMBL" id="BOPF01000034">
    <property type="protein sequence ID" value="GIJ50260.1"/>
    <property type="molecule type" value="Genomic_DNA"/>
</dbReference>
<feature type="chain" id="PRO_5035159505" evidence="1">
    <location>
        <begin position="23"/>
        <end position="412"/>
    </location>
</feature>
<dbReference type="AlphaFoldDB" id="A0A8J4DTJ7"/>
<keyword evidence="1" id="KW-0732">Signal</keyword>
<dbReference type="InterPro" id="IPR050490">
    <property type="entry name" value="Bact_solute-bd_prot1"/>
</dbReference>
<dbReference type="Gene3D" id="3.40.190.10">
    <property type="entry name" value="Periplasmic binding protein-like II"/>
    <property type="match status" value="1"/>
</dbReference>
<dbReference type="SUPFAM" id="SSF53850">
    <property type="entry name" value="Periplasmic binding protein-like II"/>
    <property type="match status" value="1"/>
</dbReference>
<dbReference type="PROSITE" id="PS51318">
    <property type="entry name" value="TAT"/>
    <property type="match status" value="1"/>
</dbReference>
<reference evidence="2" key="1">
    <citation type="submission" date="2021-01" db="EMBL/GenBank/DDBJ databases">
        <title>Whole genome shotgun sequence of Virgisporangium aliadipatigenens NBRC 105644.</title>
        <authorList>
            <person name="Komaki H."/>
            <person name="Tamura T."/>
        </authorList>
    </citation>
    <scope>NUCLEOTIDE SEQUENCE</scope>
    <source>
        <strain evidence="2">NBRC 105644</strain>
    </source>
</reference>